<dbReference type="STRING" id="1306947.J120_02260"/>
<evidence type="ECO:0000256" key="1">
    <source>
        <dbReference type="SAM" id="MobiDB-lite"/>
    </source>
</evidence>
<reference evidence="2 3" key="1">
    <citation type="journal article" date="2013" name="Proc. Natl. Acad. Sci. U.S.A.">
        <title>Candidate phylum TM6 genome recovered from a hospital sink biofilm provides genomic insights into this uncultivated phylum.</title>
        <authorList>
            <person name="McLean J.S."/>
            <person name="Lombardo M.J."/>
            <person name="Badger J.H."/>
            <person name="Edlund A."/>
            <person name="Novotny M."/>
            <person name="Yee-Greenbaum J."/>
            <person name="Vyahhi N."/>
            <person name="Hall A.P."/>
            <person name="Yang Y."/>
            <person name="Dupont C.L."/>
            <person name="Ziegler M.G."/>
            <person name="Chitsaz H."/>
            <person name="Allen A.E."/>
            <person name="Yooseph S."/>
            <person name="Tesler G."/>
            <person name="Pevzner P.A."/>
            <person name="Friedman R.M."/>
            <person name="Nealson K.H."/>
            <person name="Venter J.C."/>
            <person name="Lasken R.S."/>
        </authorList>
    </citation>
    <scope>NUCLEOTIDE SEQUENCE [LARGE SCALE GENOMIC DNA]</scope>
    <source>
        <strain evidence="2 3">TM6SC1</strain>
    </source>
</reference>
<name>A0A0D2I1S5_9BACT</name>
<dbReference type="EMBL" id="ARQD01000002">
    <property type="protein sequence ID" value="KIX85145.1"/>
    <property type="molecule type" value="Genomic_DNA"/>
</dbReference>
<accession>A0A0D2I1S5</accession>
<proteinExistence type="predicted"/>
<feature type="compositionally biased region" description="Polar residues" evidence="1">
    <location>
        <begin position="9"/>
        <end position="56"/>
    </location>
</feature>
<protein>
    <submittedName>
        <fullName evidence="2">Uncharacterized protein</fullName>
    </submittedName>
</protein>
<feature type="compositionally biased region" description="Low complexity" evidence="1">
    <location>
        <begin position="64"/>
        <end position="87"/>
    </location>
</feature>
<organism evidence="2 3">
    <name type="scientific">candidate division TM6 bacterium JCVI TM6SC1</name>
    <dbReference type="NCBI Taxonomy" id="1306947"/>
    <lineage>
        <taxon>Bacteria</taxon>
        <taxon>Candidatus Babelota</taxon>
        <taxon>Vermiphilus</taxon>
    </lineage>
</organism>
<evidence type="ECO:0000313" key="3">
    <source>
        <dbReference type="Proteomes" id="UP000032214"/>
    </source>
</evidence>
<evidence type="ECO:0000313" key="2">
    <source>
        <dbReference type="EMBL" id="KIX85145.1"/>
    </source>
</evidence>
<gene>
    <name evidence="2" type="ORF">J120_02260</name>
</gene>
<dbReference type="Proteomes" id="UP000032214">
    <property type="component" value="Unassembled WGS sequence"/>
</dbReference>
<comment type="caution">
    <text evidence="2">The sequence shown here is derived from an EMBL/GenBank/DDBJ whole genome shotgun (WGS) entry which is preliminary data.</text>
</comment>
<keyword evidence="3" id="KW-1185">Reference proteome</keyword>
<sequence length="97" mass="10460">MADYKKNQNQDGMNTGRNHVTSETSRRGSQTHTGDLNQGRNKSAGSSTGTDYNQGRGSYDKSANSGNSSNGGRSDYMNTNHTTGSSHNTDEDMDYEG</sequence>
<feature type="region of interest" description="Disordered" evidence="1">
    <location>
        <begin position="1"/>
        <end position="97"/>
    </location>
</feature>
<dbReference type="AlphaFoldDB" id="A0A0D2I1S5"/>